<dbReference type="PANTHER" id="PTHR35458">
    <property type="entry name" value="SLR0755 PROTEIN"/>
    <property type="match status" value="1"/>
</dbReference>
<sequence>MDVFKNKKERVAVYIDGSNFYNYLKDEEINFPKGTKFDFKSFVDFLVGNERECVSRRYYTGVFRNIDGSEKTNKLVKGQQKFFTNIQKDGFVIKRGRIMPFGSAYKEKGTDVKISVDLIVGAVDNLYDTAILVSSDTDLIPAIRYIKYRKKKLEYVGFAHASSLGIQKYADFSILLLPRDIERFKEKTLL</sequence>
<dbReference type="CDD" id="cd10911">
    <property type="entry name" value="PIN_LabA"/>
    <property type="match status" value="1"/>
</dbReference>
<dbReference type="Gene3D" id="3.40.50.1010">
    <property type="entry name" value="5'-nuclease"/>
    <property type="match status" value="1"/>
</dbReference>
<dbReference type="Proteomes" id="UP000231472">
    <property type="component" value="Unassembled WGS sequence"/>
</dbReference>
<evidence type="ECO:0000313" key="3">
    <source>
        <dbReference type="Proteomes" id="UP000231472"/>
    </source>
</evidence>
<dbReference type="InterPro" id="IPR021139">
    <property type="entry name" value="NYN"/>
</dbReference>
<reference evidence="3" key="1">
    <citation type="submission" date="2017-09" db="EMBL/GenBank/DDBJ databases">
        <title>Depth-based differentiation of microbial function through sediment-hosted aquifers and enrichment of novel symbionts in the deep terrestrial subsurface.</title>
        <authorList>
            <person name="Probst A.J."/>
            <person name="Ladd B."/>
            <person name="Jarett J.K."/>
            <person name="Geller-Mcgrath D.E."/>
            <person name="Sieber C.M.K."/>
            <person name="Emerson J.B."/>
            <person name="Anantharaman K."/>
            <person name="Thomas B.C."/>
            <person name="Malmstrom R."/>
            <person name="Stieglmeier M."/>
            <person name="Klingl A."/>
            <person name="Woyke T."/>
            <person name="Ryan C.M."/>
            <person name="Banfield J.F."/>
        </authorList>
    </citation>
    <scope>NUCLEOTIDE SEQUENCE [LARGE SCALE GENOMIC DNA]</scope>
</reference>
<proteinExistence type="predicted"/>
<name>A0A2H0YNS2_9BACT</name>
<evidence type="ECO:0000313" key="2">
    <source>
        <dbReference type="EMBL" id="PIS39919.1"/>
    </source>
</evidence>
<accession>A0A2H0YNS2</accession>
<protein>
    <recommendedName>
        <fullName evidence="1">NYN domain-containing protein</fullName>
    </recommendedName>
</protein>
<dbReference type="EMBL" id="PEYC01000051">
    <property type="protein sequence ID" value="PIS39919.1"/>
    <property type="molecule type" value="Genomic_DNA"/>
</dbReference>
<dbReference type="GO" id="GO:0004540">
    <property type="term" value="F:RNA nuclease activity"/>
    <property type="evidence" value="ECO:0007669"/>
    <property type="project" value="InterPro"/>
</dbReference>
<dbReference type="PANTHER" id="PTHR35458:SF8">
    <property type="entry name" value="SLR0650 PROTEIN"/>
    <property type="match status" value="1"/>
</dbReference>
<dbReference type="Pfam" id="PF01936">
    <property type="entry name" value="NYN"/>
    <property type="match status" value="1"/>
</dbReference>
<gene>
    <name evidence="2" type="ORF">COT32_02565</name>
</gene>
<dbReference type="InterPro" id="IPR047140">
    <property type="entry name" value="LabA"/>
</dbReference>
<feature type="domain" description="NYN" evidence="1">
    <location>
        <begin position="10"/>
        <end position="163"/>
    </location>
</feature>
<organism evidence="2 3">
    <name type="scientific">Candidatus Nealsonbacteria bacterium CG08_land_8_20_14_0_20_36_22</name>
    <dbReference type="NCBI Taxonomy" id="1974704"/>
    <lineage>
        <taxon>Bacteria</taxon>
        <taxon>Candidatus Nealsoniibacteriota</taxon>
    </lineage>
</organism>
<evidence type="ECO:0000259" key="1">
    <source>
        <dbReference type="Pfam" id="PF01936"/>
    </source>
</evidence>
<dbReference type="AlphaFoldDB" id="A0A2H0YNS2"/>
<comment type="caution">
    <text evidence="2">The sequence shown here is derived from an EMBL/GenBank/DDBJ whole genome shotgun (WGS) entry which is preliminary data.</text>
</comment>